<keyword evidence="4" id="KW-0145">Chemotaxis</keyword>
<dbReference type="AlphaFoldDB" id="A0A0K9FHD1"/>
<comment type="similarity">
    <text evidence="10">Belongs to the methyl-accepting chemotaxis (MCP) protein family.</text>
</comment>
<dbReference type="CDD" id="cd18773">
    <property type="entry name" value="PDC1_HK_sensor"/>
    <property type="match status" value="1"/>
</dbReference>
<dbReference type="PANTHER" id="PTHR32089:SF114">
    <property type="entry name" value="METHYL-ACCEPTING CHEMOTAXIS PROTEIN MCPB"/>
    <property type="match status" value="1"/>
</dbReference>
<keyword evidence="6 12" id="KW-0812">Transmembrane</keyword>
<evidence type="ECO:0000256" key="7">
    <source>
        <dbReference type="ARBA" id="ARBA00022989"/>
    </source>
</evidence>
<keyword evidence="8 12" id="KW-0472">Membrane</keyword>
<gene>
    <name evidence="15" type="ORF">ACZ11_00610</name>
</gene>
<organism evidence="15 16">
    <name type="scientific">Lysinibacillus xylanilyticus</name>
    <dbReference type="NCBI Taxonomy" id="582475"/>
    <lineage>
        <taxon>Bacteria</taxon>
        <taxon>Bacillati</taxon>
        <taxon>Bacillota</taxon>
        <taxon>Bacilli</taxon>
        <taxon>Bacillales</taxon>
        <taxon>Bacillaceae</taxon>
        <taxon>Lysinibacillus</taxon>
    </lineage>
</organism>
<dbReference type="InterPro" id="IPR029151">
    <property type="entry name" value="Sensor-like_sf"/>
</dbReference>
<protein>
    <submittedName>
        <fullName evidence="15">Chemotaxis protein</fullName>
    </submittedName>
</protein>
<feature type="transmembrane region" description="Helical" evidence="12">
    <location>
        <begin position="271"/>
        <end position="291"/>
    </location>
</feature>
<dbReference type="SMART" id="SM00319">
    <property type="entry name" value="TarH"/>
    <property type="match status" value="1"/>
</dbReference>
<evidence type="ECO:0000256" key="6">
    <source>
        <dbReference type="ARBA" id="ARBA00022692"/>
    </source>
</evidence>
<keyword evidence="5" id="KW-0997">Cell inner membrane</keyword>
<dbReference type="CDD" id="cd11386">
    <property type="entry name" value="MCP_signal"/>
    <property type="match status" value="1"/>
</dbReference>
<keyword evidence="2" id="KW-1003">Cell membrane</keyword>
<dbReference type="Pfam" id="PF00672">
    <property type="entry name" value="HAMP"/>
    <property type="match status" value="1"/>
</dbReference>
<proteinExistence type="inferred from homology"/>
<dbReference type="GeneID" id="96596821"/>
<evidence type="ECO:0000313" key="16">
    <source>
        <dbReference type="Proteomes" id="UP000037326"/>
    </source>
</evidence>
<dbReference type="SUPFAM" id="SSF58104">
    <property type="entry name" value="Methyl-accepting chemotaxis protein (MCP) signaling domain"/>
    <property type="match status" value="1"/>
</dbReference>
<dbReference type="PRINTS" id="PR00260">
    <property type="entry name" value="CHEMTRNSDUCR"/>
</dbReference>
<dbReference type="RefSeq" id="WP_049662720.1">
    <property type="nucleotide sequence ID" value="NZ_LFXJ01000002.1"/>
</dbReference>
<dbReference type="SMART" id="SM00283">
    <property type="entry name" value="MA"/>
    <property type="match status" value="1"/>
</dbReference>
<dbReference type="InterPro" id="IPR003660">
    <property type="entry name" value="HAMP_dom"/>
</dbReference>
<dbReference type="InterPro" id="IPR004090">
    <property type="entry name" value="Chemotax_Me-accpt_rcpt"/>
</dbReference>
<dbReference type="EMBL" id="LFXJ01000002">
    <property type="protein sequence ID" value="KMY33623.1"/>
    <property type="molecule type" value="Genomic_DNA"/>
</dbReference>
<evidence type="ECO:0000256" key="11">
    <source>
        <dbReference type="PROSITE-ProRule" id="PRU00284"/>
    </source>
</evidence>
<evidence type="ECO:0000256" key="2">
    <source>
        <dbReference type="ARBA" id="ARBA00022475"/>
    </source>
</evidence>
<evidence type="ECO:0000259" key="14">
    <source>
        <dbReference type="PROSITE" id="PS50885"/>
    </source>
</evidence>
<dbReference type="Gene3D" id="1.10.287.950">
    <property type="entry name" value="Methyl-accepting chemotaxis protein"/>
    <property type="match status" value="1"/>
</dbReference>
<dbReference type="GO" id="GO:0004888">
    <property type="term" value="F:transmembrane signaling receptor activity"/>
    <property type="evidence" value="ECO:0007669"/>
    <property type="project" value="InterPro"/>
</dbReference>
<reference evidence="16" key="1">
    <citation type="submission" date="2015-07" db="EMBL/GenBank/DDBJ databases">
        <authorList>
            <person name="Liu B."/>
            <person name="Wang J."/>
            <person name="Zhu Y."/>
            <person name="Liu G."/>
            <person name="Chen Q."/>
            <person name="Lan J."/>
            <person name="Che J."/>
            <person name="Ge C."/>
            <person name="Shi H."/>
            <person name="Pan Z."/>
            <person name="Liu X."/>
        </authorList>
    </citation>
    <scope>NUCLEOTIDE SEQUENCE [LARGE SCALE GENOMIC DNA]</scope>
    <source>
        <strain evidence="16">DSM 23493</strain>
    </source>
</reference>
<dbReference type="InterPro" id="IPR033479">
    <property type="entry name" value="dCache_1"/>
</dbReference>
<keyword evidence="3" id="KW-0488">Methylation</keyword>
<evidence type="ECO:0000256" key="3">
    <source>
        <dbReference type="ARBA" id="ARBA00022481"/>
    </source>
</evidence>
<comment type="caution">
    <text evidence="15">The sequence shown here is derived from an EMBL/GenBank/DDBJ whole genome shotgun (WGS) entry which is preliminary data.</text>
</comment>
<dbReference type="Pfam" id="PF00015">
    <property type="entry name" value="MCPsignal"/>
    <property type="match status" value="1"/>
</dbReference>
<dbReference type="OrthoDB" id="9760371at2"/>
<sequence length="649" mass="70774">MKQLSLRKKLIFSFLAMLIIPTLLIGIVSYQSAGKQISEEQQASATESVRMLNTNITNTIEPKVKDVQYFTKKLNQSYLQEDKVTELKSLFREYINMHPEVELIYIGTSDGRLLDEPAQKYPSGFDPRTRPWYKQALDNKDQVSITAPYITQTTGDIVLTITQALPDGSGVIGLDLNISKLGAITNDIHIGETGFASLLDSNKIYIAHPDQESGAEATESYITKIYEQDSGTIIEKDRQLQFVTNKLTGWKVVGTMFTAEAAKAAASTFNINLIIIAVSIIVGIIFMLFMIKSIVNPINRLKQSAIKISEGDLTEFIDIYSKDEIGQLGEAFIAMKVNLKNLIRNVDQSSQHVQTSAHGLSANAEQNIAASEQVTEAMQQVAISTEKQTTGIDQNAVSIEEIAKGVVEVADSSMQVSDLSSHAIKLADEGGQAVEQTVNQMISIHESVTQSDAMIKSLYDRTKEIGSILEIISAISDQTNLLALNAAIEAARAGEHGKGFAVVADEVRKLAEQSHQSAEQISALITGIQQDTAKSVQKMIKASSDVQDGLQLTEDTSKKFASIIKSLHDIAPKMEDISASAQEMSAVVEEVSATAIELTDHAKLNAAASEEVAASTEQTLSSMQEMAAASKALLDMAYELQSYVNRFKY</sequence>
<comment type="subcellular location">
    <subcellularLocation>
        <location evidence="1">Cell inner membrane</location>
        <topology evidence="1">Multi-pass membrane protein</topology>
    </subcellularLocation>
</comment>
<evidence type="ECO:0000256" key="9">
    <source>
        <dbReference type="ARBA" id="ARBA00023224"/>
    </source>
</evidence>
<dbReference type="GO" id="GO:0007165">
    <property type="term" value="P:signal transduction"/>
    <property type="evidence" value="ECO:0007669"/>
    <property type="project" value="UniProtKB-KW"/>
</dbReference>
<dbReference type="CDD" id="cd12912">
    <property type="entry name" value="PDC2_MCP_like"/>
    <property type="match status" value="1"/>
</dbReference>
<evidence type="ECO:0000259" key="13">
    <source>
        <dbReference type="PROSITE" id="PS50111"/>
    </source>
</evidence>
<name>A0A0K9FHD1_9BACI</name>
<evidence type="ECO:0000256" key="12">
    <source>
        <dbReference type="SAM" id="Phobius"/>
    </source>
</evidence>
<evidence type="ECO:0000256" key="8">
    <source>
        <dbReference type="ARBA" id="ARBA00023136"/>
    </source>
</evidence>
<dbReference type="Gene3D" id="3.30.450.20">
    <property type="entry name" value="PAS domain"/>
    <property type="match status" value="2"/>
</dbReference>
<dbReference type="InterPro" id="IPR003122">
    <property type="entry name" value="Tar_rcpt_lig-bd"/>
</dbReference>
<dbReference type="SUPFAM" id="SSF103190">
    <property type="entry name" value="Sensory domain-like"/>
    <property type="match status" value="1"/>
</dbReference>
<evidence type="ECO:0000256" key="5">
    <source>
        <dbReference type="ARBA" id="ARBA00022519"/>
    </source>
</evidence>
<dbReference type="SMART" id="SM00304">
    <property type="entry name" value="HAMP"/>
    <property type="match status" value="1"/>
</dbReference>
<keyword evidence="7 12" id="KW-1133">Transmembrane helix</keyword>
<feature type="domain" description="HAMP" evidence="14">
    <location>
        <begin position="292"/>
        <end position="344"/>
    </location>
</feature>
<evidence type="ECO:0000256" key="1">
    <source>
        <dbReference type="ARBA" id="ARBA00004429"/>
    </source>
</evidence>
<dbReference type="PANTHER" id="PTHR32089">
    <property type="entry name" value="METHYL-ACCEPTING CHEMOTAXIS PROTEIN MCPB"/>
    <property type="match status" value="1"/>
</dbReference>
<evidence type="ECO:0000256" key="10">
    <source>
        <dbReference type="ARBA" id="ARBA00029447"/>
    </source>
</evidence>
<dbReference type="FunFam" id="1.10.287.950:FF:000001">
    <property type="entry name" value="Methyl-accepting chemotaxis sensory transducer"/>
    <property type="match status" value="1"/>
</dbReference>
<evidence type="ECO:0000313" key="15">
    <source>
        <dbReference type="EMBL" id="KMY33623.1"/>
    </source>
</evidence>
<feature type="domain" description="Methyl-accepting transducer" evidence="13">
    <location>
        <begin position="363"/>
        <end position="599"/>
    </location>
</feature>
<dbReference type="Proteomes" id="UP000037326">
    <property type="component" value="Unassembled WGS sequence"/>
</dbReference>
<feature type="transmembrane region" description="Helical" evidence="12">
    <location>
        <begin position="12"/>
        <end position="30"/>
    </location>
</feature>
<dbReference type="InterPro" id="IPR004089">
    <property type="entry name" value="MCPsignal_dom"/>
</dbReference>
<accession>A0A0K9FHD1</accession>
<dbReference type="GO" id="GO:0006935">
    <property type="term" value="P:chemotaxis"/>
    <property type="evidence" value="ECO:0007669"/>
    <property type="project" value="UniProtKB-KW"/>
</dbReference>
<dbReference type="PROSITE" id="PS50111">
    <property type="entry name" value="CHEMOTAXIS_TRANSDUC_2"/>
    <property type="match status" value="1"/>
</dbReference>
<dbReference type="PROSITE" id="PS50885">
    <property type="entry name" value="HAMP"/>
    <property type="match status" value="1"/>
</dbReference>
<evidence type="ECO:0000256" key="4">
    <source>
        <dbReference type="ARBA" id="ARBA00022500"/>
    </source>
</evidence>
<dbReference type="CDD" id="cd06225">
    <property type="entry name" value="HAMP"/>
    <property type="match status" value="1"/>
</dbReference>
<dbReference type="GO" id="GO:0005886">
    <property type="term" value="C:plasma membrane"/>
    <property type="evidence" value="ECO:0007669"/>
    <property type="project" value="UniProtKB-SubCell"/>
</dbReference>
<dbReference type="Gene3D" id="6.10.340.10">
    <property type="match status" value="1"/>
</dbReference>
<dbReference type="Pfam" id="PF02743">
    <property type="entry name" value="dCache_1"/>
    <property type="match status" value="1"/>
</dbReference>
<dbReference type="PATRIC" id="fig|582475.4.peg.3672"/>
<keyword evidence="9 11" id="KW-0807">Transducer</keyword>